<dbReference type="SUPFAM" id="SSF53335">
    <property type="entry name" value="S-adenosyl-L-methionine-dependent methyltransferases"/>
    <property type="match status" value="1"/>
</dbReference>
<dbReference type="InterPro" id="IPR029063">
    <property type="entry name" value="SAM-dependent_MTases_sf"/>
</dbReference>
<dbReference type="PANTHER" id="PTHR11579:SF0">
    <property type="entry name" value="PROTEIN-L-ISOASPARTATE(D-ASPARTATE) O-METHYLTRANSFERASE"/>
    <property type="match status" value="1"/>
</dbReference>
<sequence>MTRRDLDYQSAKELMIREHLMGRGIRDPRVLSAMREVPRESFLPDEMYAFAYDDSPLPIAAGQTISQPYIVAYMIEALELEGNERVLEIGTGSGYAAAVLSRCAAQVCTVERIAVLAQSARSRLEELDYWNVTVHLGDGTLGWQEQAPYQGIVVTAGAPEVPKALLEQLAPGGRLVIPVGVTQHLQSLVRVRRVGEGEGEYRHEDLGPVRFVPLIGEQGW</sequence>
<evidence type="ECO:0000256" key="2">
    <source>
        <dbReference type="ARBA" id="ARBA00005369"/>
    </source>
</evidence>
<feature type="active site" evidence="7">
    <location>
        <position position="66"/>
    </location>
</feature>
<dbReference type="CDD" id="cd02440">
    <property type="entry name" value="AdoMet_MTases"/>
    <property type="match status" value="1"/>
</dbReference>
<evidence type="ECO:0000256" key="6">
    <source>
        <dbReference type="ARBA" id="ARBA00022691"/>
    </source>
</evidence>
<comment type="subcellular location">
    <subcellularLocation>
        <location evidence="1 7">Cytoplasm</location>
    </subcellularLocation>
</comment>
<dbReference type="EC" id="2.1.1.77" evidence="7"/>
<dbReference type="Proteomes" id="UP000556026">
    <property type="component" value="Unassembled WGS sequence"/>
</dbReference>
<dbReference type="Pfam" id="PF01135">
    <property type="entry name" value="PCMT"/>
    <property type="match status" value="1"/>
</dbReference>
<dbReference type="NCBIfam" id="TIGR00080">
    <property type="entry name" value="pimt"/>
    <property type="match status" value="1"/>
</dbReference>
<proteinExistence type="inferred from homology"/>
<evidence type="ECO:0000256" key="4">
    <source>
        <dbReference type="ARBA" id="ARBA00022603"/>
    </source>
</evidence>
<evidence type="ECO:0000313" key="8">
    <source>
        <dbReference type="EMBL" id="GFO61803.1"/>
    </source>
</evidence>
<dbReference type="GO" id="GO:0004719">
    <property type="term" value="F:protein-L-isoaspartate (D-aspartate) O-methyltransferase activity"/>
    <property type="evidence" value="ECO:0007669"/>
    <property type="project" value="UniProtKB-UniRule"/>
</dbReference>
<keyword evidence="4 7" id="KW-0489">Methyltransferase</keyword>
<keyword evidence="9" id="KW-1185">Reference proteome</keyword>
<dbReference type="RefSeq" id="WP_183356587.1">
    <property type="nucleotide sequence ID" value="NZ_BLXX01000020.1"/>
</dbReference>
<accession>A0A6V8MQ15</accession>
<keyword evidence="5 7" id="KW-0808">Transferase</keyword>
<dbReference type="PANTHER" id="PTHR11579">
    <property type="entry name" value="PROTEIN-L-ISOASPARTATE O-METHYLTRANSFERASE"/>
    <property type="match status" value="1"/>
</dbReference>
<organism evidence="8 9">
    <name type="scientific">Geomonas silvestris</name>
    <dbReference type="NCBI Taxonomy" id="2740184"/>
    <lineage>
        <taxon>Bacteria</taxon>
        <taxon>Pseudomonadati</taxon>
        <taxon>Thermodesulfobacteriota</taxon>
        <taxon>Desulfuromonadia</taxon>
        <taxon>Geobacterales</taxon>
        <taxon>Geobacteraceae</taxon>
        <taxon>Geomonas</taxon>
    </lineage>
</organism>
<dbReference type="InterPro" id="IPR000682">
    <property type="entry name" value="PCMT"/>
</dbReference>
<keyword evidence="6 7" id="KW-0949">S-adenosyl-L-methionine</keyword>
<protein>
    <recommendedName>
        <fullName evidence="7">Protein-L-isoaspartate O-methyltransferase</fullName>
        <ecNumber evidence="7">2.1.1.77</ecNumber>
    </recommendedName>
    <alternativeName>
        <fullName evidence="7">L-isoaspartyl protein carboxyl methyltransferase</fullName>
    </alternativeName>
    <alternativeName>
        <fullName evidence="7">Protein L-isoaspartyl methyltransferase</fullName>
    </alternativeName>
    <alternativeName>
        <fullName evidence="7">Protein-beta-aspartate methyltransferase</fullName>
        <shortName evidence="7">PIMT</shortName>
    </alternativeName>
</protein>
<dbReference type="NCBIfam" id="NF001453">
    <property type="entry name" value="PRK00312.1"/>
    <property type="match status" value="1"/>
</dbReference>
<comment type="catalytic activity">
    <reaction evidence="7">
        <text>[protein]-L-isoaspartate + S-adenosyl-L-methionine = [protein]-L-isoaspartate alpha-methyl ester + S-adenosyl-L-homocysteine</text>
        <dbReference type="Rhea" id="RHEA:12705"/>
        <dbReference type="Rhea" id="RHEA-COMP:12143"/>
        <dbReference type="Rhea" id="RHEA-COMP:12144"/>
        <dbReference type="ChEBI" id="CHEBI:57856"/>
        <dbReference type="ChEBI" id="CHEBI:59789"/>
        <dbReference type="ChEBI" id="CHEBI:90596"/>
        <dbReference type="ChEBI" id="CHEBI:90598"/>
        <dbReference type="EC" id="2.1.1.77"/>
    </reaction>
</comment>
<dbReference type="GO" id="GO:0032259">
    <property type="term" value="P:methylation"/>
    <property type="evidence" value="ECO:0007669"/>
    <property type="project" value="UniProtKB-KW"/>
</dbReference>
<dbReference type="EMBL" id="BLXX01000020">
    <property type="protein sequence ID" value="GFO61803.1"/>
    <property type="molecule type" value="Genomic_DNA"/>
</dbReference>
<name>A0A6V8MQ15_9BACT</name>
<evidence type="ECO:0000256" key="1">
    <source>
        <dbReference type="ARBA" id="ARBA00004496"/>
    </source>
</evidence>
<comment type="similarity">
    <text evidence="2 7">Belongs to the methyltransferase superfamily. L-isoaspartyl/D-aspartyl protein methyltransferase family.</text>
</comment>
<keyword evidence="3 7" id="KW-0963">Cytoplasm</keyword>
<evidence type="ECO:0000256" key="5">
    <source>
        <dbReference type="ARBA" id="ARBA00022679"/>
    </source>
</evidence>
<comment type="function">
    <text evidence="7">Catalyzes the methyl esterification of L-isoaspartyl residues in peptides and proteins that result from spontaneous decomposition of normal L-aspartyl and L-asparaginyl residues. It plays a role in the repair and/or degradation of damaged proteins.</text>
</comment>
<gene>
    <name evidence="7" type="primary">pcm</name>
    <name evidence="8" type="ORF">GMST_41280</name>
</gene>
<comment type="caution">
    <text evidence="8">The sequence shown here is derived from an EMBL/GenBank/DDBJ whole genome shotgun (WGS) entry which is preliminary data.</text>
</comment>
<evidence type="ECO:0000256" key="3">
    <source>
        <dbReference type="ARBA" id="ARBA00022490"/>
    </source>
</evidence>
<dbReference type="GO" id="GO:0030091">
    <property type="term" value="P:protein repair"/>
    <property type="evidence" value="ECO:0007669"/>
    <property type="project" value="UniProtKB-UniRule"/>
</dbReference>
<evidence type="ECO:0000256" key="7">
    <source>
        <dbReference type="HAMAP-Rule" id="MF_00090"/>
    </source>
</evidence>
<dbReference type="Gene3D" id="3.40.50.150">
    <property type="entry name" value="Vaccinia Virus protein VP39"/>
    <property type="match status" value="1"/>
</dbReference>
<dbReference type="AlphaFoldDB" id="A0A6V8MQ15"/>
<evidence type="ECO:0000313" key="9">
    <source>
        <dbReference type="Proteomes" id="UP000556026"/>
    </source>
</evidence>
<dbReference type="HAMAP" id="MF_00090">
    <property type="entry name" value="PIMT"/>
    <property type="match status" value="1"/>
</dbReference>
<reference evidence="9" key="1">
    <citation type="submission" date="2020-06" db="EMBL/GenBank/DDBJ databases">
        <title>Draft genomic sequence of Geomonas sp. Red330.</title>
        <authorList>
            <person name="Itoh H."/>
            <person name="Zhenxing X."/>
            <person name="Ushijima N."/>
            <person name="Masuda Y."/>
            <person name="Shiratori Y."/>
            <person name="Senoo K."/>
        </authorList>
    </citation>
    <scope>NUCLEOTIDE SEQUENCE [LARGE SCALE GENOMIC DNA]</scope>
    <source>
        <strain evidence="9">Red330</strain>
    </source>
</reference>
<dbReference type="FunFam" id="3.40.50.150:FF:000010">
    <property type="entry name" value="Protein-L-isoaspartate O-methyltransferase"/>
    <property type="match status" value="1"/>
</dbReference>
<dbReference type="GO" id="GO:0005737">
    <property type="term" value="C:cytoplasm"/>
    <property type="evidence" value="ECO:0007669"/>
    <property type="project" value="UniProtKB-SubCell"/>
</dbReference>